<accession>A0A814XJZ3</accession>
<evidence type="ECO:0000259" key="2">
    <source>
        <dbReference type="PROSITE" id="PS50882"/>
    </source>
</evidence>
<feature type="region of interest" description="Disordered" evidence="1">
    <location>
        <begin position="425"/>
        <end position="444"/>
    </location>
</feature>
<dbReference type="InterPro" id="IPR045168">
    <property type="entry name" value="YTH_prot"/>
</dbReference>
<dbReference type="GO" id="GO:0000381">
    <property type="term" value="P:regulation of alternative mRNA splicing, via spliceosome"/>
    <property type="evidence" value="ECO:0007669"/>
    <property type="project" value="TreeGrafter"/>
</dbReference>
<proteinExistence type="predicted"/>
<dbReference type="GO" id="GO:0003729">
    <property type="term" value="F:mRNA binding"/>
    <property type="evidence" value="ECO:0007669"/>
    <property type="project" value="TreeGrafter"/>
</dbReference>
<feature type="compositionally biased region" description="Low complexity" evidence="1">
    <location>
        <begin position="277"/>
        <end position="302"/>
    </location>
</feature>
<dbReference type="PROSITE" id="PS50882">
    <property type="entry name" value="YTH"/>
    <property type="match status" value="1"/>
</dbReference>
<dbReference type="InterPro" id="IPR007275">
    <property type="entry name" value="YTH_domain"/>
</dbReference>
<dbReference type="EMBL" id="CAJNOE010000431">
    <property type="protein sequence ID" value="CAF1212256.1"/>
    <property type="molecule type" value="Genomic_DNA"/>
</dbReference>
<feature type="domain" description="YTH" evidence="2">
    <location>
        <begin position="118"/>
        <end position="255"/>
    </location>
</feature>
<dbReference type="CDD" id="cd21134">
    <property type="entry name" value="YTH"/>
    <property type="match status" value="1"/>
</dbReference>
<dbReference type="PANTHER" id="PTHR12357:SF3">
    <property type="entry name" value="YTH DOMAIN-CONTAINING PROTEIN 1"/>
    <property type="match status" value="1"/>
</dbReference>
<sequence>MSGVELDLVCPEIDVDDFSSVSKTNHNENSFVEEEQMSEETPPIINLETQASNDNILTKNIDSNEELTDSNSNYIPTEIIQENEATSINIPETPVEEPTITFNNEKELAALNNIFNDSVYFLIKSGNEENVSLAKAKGVWSTPPANENKLNRAFRQYQNVILIFSVAESKAFQGFARMSGEARHDSQPINWVLPPGMSNRAFSGVIPIDWVSRRSLPFNQTLHLFNSWNENKPVKIGRDGQEIEPRCAEALCRSFPPDPTIDIITISKKSVKRISSRSRSPLSINPSKDLNHHSSSQRSSNSIDRHRHQRSRSRERSSKESRRKRRHRSTSSHSDHGNRRSTSRKRSHRDNENPPAPKHVDKTMSHIMANGTYEDYVKYMYETQTQYAGFPPTMFPPTGYPMMYDPASAYPMGYDPHSMHSAPYGDPTNMYLPQPSSSVSQNASEYEQEINAFLRHTTSSSHKENDNGNKSHRNHHHYKTSSTSSRHRSKSREHPSSHSDHGNRRSTSRKRSHRDNENPPAPKHVDKTMSHIMANGTYEDYVKYMYETQTQYAGFPPAMFPPTGYPMMYDPASAYPMGYDPHSMHSAPYGDPTNVYLPQPPSSVSQNASEYEQEINAFLRHTTSSSHKENDNGNKSHRNHHHYKTSSASSRHRSKSREHRR</sequence>
<evidence type="ECO:0000313" key="3">
    <source>
        <dbReference type="EMBL" id="CAF1212256.1"/>
    </source>
</evidence>
<feature type="region of interest" description="Disordered" evidence="1">
    <location>
        <begin position="600"/>
        <end position="661"/>
    </location>
</feature>
<dbReference type="GO" id="GO:1990247">
    <property type="term" value="F:N6-methyladenosine-containing RNA reader activity"/>
    <property type="evidence" value="ECO:0007669"/>
    <property type="project" value="TreeGrafter"/>
</dbReference>
<dbReference type="AlphaFoldDB" id="A0A814XJZ3"/>
<evidence type="ECO:0000313" key="4">
    <source>
        <dbReference type="Proteomes" id="UP000663860"/>
    </source>
</evidence>
<feature type="compositionally biased region" description="Basic residues" evidence="1">
    <location>
        <begin position="635"/>
        <end position="661"/>
    </location>
</feature>
<gene>
    <name evidence="3" type="ORF">IZO911_LOCUS29238</name>
</gene>
<feature type="compositionally biased region" description="Basic and acidic residues" evidence="1">
    <location>
        <begin position="492"/>
        <end position="503"/>
    </location>
</feature>
<feature type="region of interest" description="Disordered" evidence="1">
    <location>
        <begin position="20"/>
        <end position="39"/>
    </location>
</feature>
<feature type="region of interest" description="Disordered" evidence="1">
    <location>
        <begin position="270"/>
        <end position="365"/>
    </location>
</feature>
<dbReference type="PANTHER" id="PTHR12357">
    <property type="entry name" value="YTH YT521-B HOMOLOGY DOMAIN-CONTAINING"/>
    <property type="match status" value="1"/>
</dbReference>
<feature type="compositionally biased region" description="Polar residues" evidence="1">
    <location>
        <begin position="20"/>
        <end position="30"/>
    </location>
</feature>
<feature type="compositionally biased region" description="Polar residues" evidence="1">
    <location>
        <begin position="434"/>
        <end position="444"/>
    </location>
</feature>
<feature type="compositionally biased region" description="Basic residues" evidence="1">
    <location>
        <begin position="470"/>
        <end position="491"/>
    </location>
</feature>
<dbReference type="Gene3D" id="3.10.590.10">
    <property type="entry name" value="ph1033 like domains"/>
    <property type="match status" value="1"/>
</dbReference>
<evidence type="ECO:0000256" key="1">
    <source>
        <dbReference type="SAM" id="MobiDB-lite"/>
    </source>
</evidence>
<feature type="compositionally biased region" description="Basic residues" evidence="1">
    <location>
        <begin position="321"/>
        <end position="330"/>
    </location>
</feature>
<reference evidence="3" key="1">
    <citation type="submission" date="2021-02" db="EMBL/GenBank/DDBJ databases">
        <authorList>
            <person name="Nowell W R."/>
        </authorList>
    </citation>
    <scope>NUCLEOTIDE SEQUENCE</scope>
</reference>
<feature type="region of interest" description="Disordered" evidence="1">
    <location>
        <begin position="455"/>
        <end position="530"/>
    </location>
</feature>
<dbReference type="Proteomes" id="UP000663860">
    <property type="component" value="Unassembled WGS sequence"/>
</dbReference>
<dbReference type="Pfam" id="PF04146">
    <property type="entry name" value="YTH"/>
    <property type="match status" value="1"/>
</dbReference>
<dbReference type="GO" id="GO:0000398">
    <property type="term" value="P:mRNA splicing, via spliceosome"/>
    <property type="evidence" value="ECO:0007669"/>
    <property type="project" value="TreeGrafter"/>
</dbReference>
<name>A0A814XJZ3_9BILA</name>
<feature type="compositionally biased region" description="Basic residues" evidence="1">
    <location>
        <begin position="504"/>
        <end position="513"/>
    </location>
</feature>
<comment type="caution">
    <text evidence="3">The sequence shown here is derived from an EMBL/GenBank/DDBJ whole genome shotgun (WGS) entry which is preliminary data.</text>
</comment>
<dbReference type="GO" id="GO:0005654">
    <property type="term" value="C:nucleoplasm"/>
    <property type="evidence" value="ECO:0007669"/>
    <property type="project" value="TreeGrafter"/>
</dbReference>
<protein>
    <recommendedName>
        <fullName evidence="2">YTH domain-containing protein</fullName>
    </recommendedName>
</protein>
<organism evidence="3 4">
    <name type="scientific">Adineta steineri</name>
    <dbReference type="NCBI Taxonomy" id="433720"/>
    <lineage>
        <taxon>Eukaryota</taxon>
        <taxon>Metazoa</taxon>
        <taxon>Spiralia</taxon>
        <taxon>Gnathifera</taxon>
        <taxon>Rotifera</taxon>
        <taxon>Eurotatoria</taxon>
        <taxon>Bdelloidea</taxon>
        <taxon>Adinetida</taxon>
        <taxon>Adinetidae</taxon>
        <taxon>Adineta</taxon>
    </lineage>
</organism>
<feature type="compositionally biased region" description="Basic residues" evidence="1">
    <location>
        <begin position="339"/>
        <end position="348"/>
    </location>
</feature>